<dbReference type="EMBL" id="CADEBC010000088">
    <property type="protein sequence ID" value="CAB3222483.1"/>
    <property type="molecule type" value="Genomic_DNA"/>
</dbReference>
<proteinExistence type="inferred from homology"/>
<sequence length="519" mass="57558">MKLSILLLLGVLSSTYGYHILVSFIIPSHSHNQLGKGIVDALLKAGHTVSWITPFPDKVGKNPPKNLNIIDVSHVQELANVDMTDSKFANAGISFVKEFATNVTIGVYTSQNVKDVIVKTQFDAVITELFFSDTIAGLAAVLKVPWILMSAIQLMPGVESQVDEIRSPNTIPLAIHEASIPMTLKERVVNLGISAAMTVSNWISWSDTEALYQRLFAPLAAARNVELPPFADAFYNVSILFLNAHESLFPAFSVPPNVIGIAGYHIEENPPPLPKDLQDLLDKSKQGVIYFSLGSVVRSAALPPHTRKAILAKFAALPYTVLWKFEEEIKDLPPNVYVRKWMPQPSILVHPNVKVFITHGGQLSCLEAIWSGVPLLAIPVFGDQPFNAERAKQSGFAQRVTFGPDMADELDEKLREILNNPAYTERVKFLSMLFRDRPVPPSKLVSYYTELAIKSKGAYHLRSPSLQYSWVQRSMFDVLLLAVVVLAIIFTLLRLAVRTCFRIICGKSCTTPNLKKKTN</sequence>
<dbReference type="Pfam" id="PF00201">
    <property type="entry name" value="UDPGT"/>
    <property type="match status" value="1"/>
</dbReference>
<evidence type="ECO:0000256" key="1">
    <source>
        <dbReference type="ARBA" id="ARBA00009995"/>
    </source>
</evidence>
<name>A0A8S0YSR8_ARCPL</name>
<keyword evidence="5" id="KW-1133">Transmembrane helix</keyword>
<dbReference type="EC" id="2.4.1.17" evidence="5"/>
<protein>
    <recommendedName>
        <fullName evidence="5">UDP-glucuronosyltransferase</fullName>
        <ecNumber evidence="5">2.4.1.17</ecNumber>
    </recommendedName>
</protein>
<reference evidence="6 7" key="1">
    <citation type="submission" date="2020-04" db="EMBL/GenBank/DDBJ databases">
        <authorList>
            <person name="Wallbank WR R."/>
            <person name="Pardo Diaz C."/>
            <person name="Kozak K."/>
            <person name="Martin S."/>
            <person name="Jiggins C."/>
            <person name="Moest M."/>
            <person name="Warren A I."/>
            <person name="Byers J.R.P. K."/>
            <person name="Montejo-Kovacevich G."/>
            <person name="Yen C E."/>
        </authorList>
    </citation>
    <scope>NUCLEOTIDE SEQUENCE [LARGE SCALE GENOMIC DNA]</scope>
</reference>
<comment type="catalytic activity">
    <reaction evidence="5">
        <text>glucuronate acceptor + UDP-alpha-D-glucuronate = acceptor beta-D-glucuronoside + UDP + H(+)</text>
        <dbReference type="Rhea" id="RHEA:21032"/>
        <dbReference type="ChEBI" id="CHEBI:15378"/>
        <dbReference type="ChEBI" id="CHEBI:58052"/>
        <dbReference type="ChEBI" id="CHEBI:58223"/>
        <dbReference type="ChEBI" id="CHEBI:132367"/>
        <dbReference type="ChEBI" id="CHEBI:132368"/>
        <dbReference type="EC" id="2.4.1.17"/>
    </reaction>
</comment>
<comment type="subcellular location">
    <subcellularLocation>
        <location evidence="5">Membrane</location>
        <topology evidence="5">Single-pass membrane protein</topology>
    </subcellularLocation>
</comment>
<comment type="similarity">
    <text evidence="1 4">Belongs to the UDP-glycosyltransferase family.</text>
</comment>
<feature type="signal peptide" evidence="5">
    <location>
        <begin position="1"/>
        <end position="17"/>
    </location>
</feature>
<feature type="transmembrane region" description="Helical" evidence="5">
    <location>
        <begin position="478"/>
        <end position="497"/>
    </location>
</feature>
<dbReference type="GO" id="GO:0015020">
    <property type="term" value="F:glucuronosyltransferase activity"/>
    <property type="evidence" value="ECO:0007669"/>
    <property type="project" value="UniProtKB-EC"/>
</dbReference>
<evidence type="ECO:0000256" key="2">
    <source>
        <dbReference type="ARBA" id="ARBA00022676"/>
    </source>
</evidence>
<keyword evidence="5" id="KW-0732">Signal</keyword>
<dbReference type="InterPro" id="IPR035595">
    <property type="entry name" value="UDP_glycos_trans_CS"/>
</dbReference>
<dbReference type="Proteomes" id="UP000494106">
    <property type="component" value="Unassembled WGS sequence"/>
</dbReference>
<organism evidence="6 7">
    <name type="scientific">Arctia plantaginis</name>
    <name type="common">Wood tiger moth</name>
    <name type="synonym">Phalaena plantaginis</name>
    <dbReference type="NCBI Taxonomy" id="874455"/>
    <lineage>
        <taxon>Eukaryota</taxon>
        <taxon>Metazoa</taxon>
        <taxon>Ecdysozoa</taxon>
        <taxon>Arthropoda</taxon>
        <taxon>Hexapoda</taxon>
        <taxon>Insecta</taxon>
        <taxon>Pterygota</taxon>
        <taxon>Neoptera</taxon>
        <taxon>Endopterygota</taxon>
        <taxon>Lepidoptera</taxon>
        <taxon>Glossata</taxon>
        <taxon>Ditrysia</taxon>
        <taxon>Noctuoidea</taxon>
        <taxon>Erebidae</taxon>
        <taxon>Arctiinae</taxon>
        <taxon>Arctia</taxon>
    </lineage>
</organism>
<dbReference type="PANTHER" id="PTHR48043">
    <property type="entry name" value="EG:EG0003.4 PROTEIN-RELATED"/>
    <property type="match status" value="1"/>
</dbReference>
<dbReference type="OrthoDB" id="5835829at2759"/>
<dbReference type="SUPFAM" id="SSF53756">
    <property type="entry name" value="UDP-Glycosyltransferase/glycogen phosphorylase"/>
    <property type="match status" value="1"/>
</dbReference>
<dbReference type="Gene3D" id="3.40.50.2000">
    <property type="entry name" value="Glycogen Phosphorylase B"/>
    <property type="match status" value="1"/>
</dbReference>
<dbReference type="InterPro" id="IPR050271">
    <property type="entry name" value="UDP-glycosyltransferase"/>
</dbReference>
<gene>
    <name evidence="6" type="ORF">APLA_LOCUS1101</name>
</gene>
<dbReference type="AlphaFoldDB" id="A0A8S0YSR8"/>
<comment type="caution">
    <text evidence="6">The sequence shown here is derived from an EMBL/GenBank/DDBJ whole genome shotgun (WGS) entry which is preliminary data.</text>
</comment>
<keyword evidence="7" id="KW-1185">Reference proteome</keyword>
<keyword evidence="5" id="KW-0472">Membrane</keyword>
<dbReference type="GO" id="GO:0016020">
    <property type="term" value="C:membrane"/>
    <property type="evidence" value="ECO:0007669"/>
    <property type="project" value="UniProtKB-SubCell"/>
</dbReference>
<dbReference type="InterPro" id="IPR002213">
    <property type="entry name" value="UDP_glucos_trans"/>
</dbReference>
<keyword evidence="2 4" id="KW-0328">Glycosyltransferase</keyword>
<evidence type="ECO:0000256" key="3">
    <source>
        <dbReference type="ARBA" id="ARBA00022679"/>
    </source>
</evidence>
<feature type="chain" id="PRO_5035964364" description="UDP-glucuronosyltransferase" evidence="5">
    <location>
        <begin position="18"/>
        <end position="519"/>
    </location>
</feature>
<evidence type="ECO:0000313" key="6">
    <source>
        <dbReference type="EMBL" id="CAB3222483.1"/>
    </source>
</evidence>
<evidence type="ECO:0000256" key="5">
    <source>
        <dbReference type="RuleBase" id="RU362059"/>
    </source>
</evidence>
<keyword evidence="5" id="KW-0812">Transmembrane</keyword>
<dbReference type="CDD" id="cd03784">
    <property type="entry name" value="GT1_Gtf-like"/>
    <property type="match status" value="1"/>
</dbReference>
<dbReference type="FunFam" id="3.40.50.2000:FF:000050">
    <property type="entry name" value="UDP-glucuronosyltransferase"/>
    <property type="match status" value="1"/>
</dbReference>
<dbReference type="PROSITE" id="PS00375">
    <property type="entry name" value="UDPGT"/>
    <property type="match status" value="1"/>
</dbReference>
<evidence type="ECO:0000256" key="4">
    <source>
        <dbReference type="RuleBase" id="RU003718"/>
    </source>
</evidence>
<keyword evidence="3 4" id="KW-0808">Transferase</keyword>
<accession>A0A8S0YSR8</accession>
<evidence type="ECO:0000313" key="7">
    <source>
        <dbReference type="Proteomes" id="UP000494106"/>
    </source>
</evidence>
<dbReference type="PANTHER" id="PTHR48043:SF159">
    <property type="entry name" value="EG:EG0003.4 PROTEIN-RELATED"/>
    <property type="match status" value="1"/>
</dbReference>